<comment type="caution">
    <text evidence="3">The sequence shown here is derived from an EMBL/GenBank/DDBJ whole genome shotgun (WGS) entry which is preliminary data.</text>
</comment>
<keyword evidence="2" id="KW-0812">Transmembrane</keyword>
<keyword evidence="2" id="KW-0472">Membrane</keyword>
<evidence type="ECO:0000313" key="4">
    <source>
        <dbReference type="Proteomes" id="UP000823775"/>
    </source>
</evidence>
<dbReference type="Proteomes" id="UP000823775">
    <property type="component" value="Unassembled WGS sequence"/>
</dbReference>
<feature type="region of interest" description="Disordered" evidence="1">
    <location>
        <begin position="803"/>
        <end position="827"/>
    </location>
</feature>
<feature type="region of interest" description="Disordered" evidence="1">
    <location>
        <begin position="305"/>
        <end position="385"/>
    </location>
</feature>
<name>A0ABS8S7V4_DATST</name>
<keyword evidence="4" id="KW-1185">Reference proteome</keyword>
<feature type="compositionally biased region" description="Basic and acidic residues" evidence="1">
    <location>
        <begin position="305"/>
        <end position="347"/>
    </location>
</feature>
<accession>A0ABS8S7V4</accession>
<feature type="transmembrane region" description="Helical" evidence="2">
    <location>
        <begin position="12"/>
        <end position="31"/>
    </location>
</feature>
<reference evidence="3 4" key="1">
    <citation type="journal article" date="2021" name="BMC Genomics">
        <title>Datura genome reveals duplications of psychoactive alkaloid biosynthetic genes and high mutation rate following tissue culture.</title>
        <authorList>
            <person name="Rajewski A."/>
            <person name="Carter-House D."/>
            <person name="Stajich J."/>
            <person name="Litt A."/>
        </authorList>
    </citation>
    <scope>NUCLEOTIDE SEQUENCE [LARGE SCALE GENOMIC DNA]</scope>
    <source>
        <strain evidence="3">AR-01</strain>
    </source>
</reference>
<evidence type="ECO:0000313" key="3">
    <source>
        <dbReference type="EMBL" id="MCD7454909.1"/>
    </source>
</evidence>
<feature type="region of interest" description="Disordered" evidence="1">
    <location>
        <begin position="247"/>
        <end position="271"/>
    </location>
</feature>
<protein>
    <submittedName>
        <fullName evidence="3">Uncharacterized protein</fullName>
    </submittedName>
</protein>
<organism evidence="3 4">
    <name type="scientific">Datura stramonium</name>
    <name type="common">Jimsonweed</name>
    <name type="synonym">Common thornapple</name>
    <dbReference type="NCBI Taxonomy" id="4076"/>
    <lineage>
        <taxon>Eukaryota</taxon>
        <taxon>Viridiplantae</taxon>
        <taxon>Streptophyta</taxon>
        <taxon>Embryophyta</taxon>
        <taxon>Tracheophyta</taxon>
        <taxon>Spermatophyta</taxon>
        <taxon>Magnoliopsida</taxon>
        <taxon>eudicotyledons</taxon>
        <taxon>Gunneridae</taxon>
        <taxon>Pentapetalae</taxon>
        <taxon>asterids</taxon>
        <taxon>lamiids</taxon>
        <taxon>Solanales</taxon>
        <taxon>Solanaceae</taxon>
        <taxon>Solanoideae</taxon>
        <taxon>Datureae</taxon>
        <taxon>Datura</taxon>
    </lineage>
</organism>
<dbReference type="EMBL" id="JACEIK010000322">
    <property type="protein sequence ID" value="MCD7454909.1"/>
    <property type="molecule type" value="Genomic_DNA"/>
</dbReference>
<gene>
    <name evidence="3" type="ORF">HAX54_026504</name>
</gene>
<evidence type="ECO:0000256" key="1">
    <source>
        <dbReference type="SAM" id="MobiDB-lite"/>
    </source>
</evidence>
<evidence type="ECO:0000256" key="2">
    <source>
        <dbReference type="SAM" id="Phobius"/>
    </source>
</evidence>
<proteinExistence type="predicted"/>
<sequence>MCILCQIQRWSRGVATMLPWLVIPLVGLWALSQLLPPAFQFEITLPRLACVMVLLFTLLWYEVVMPWLSAWQVGRIARLRERKRLVAIEMQKLRKIATRRCRNCLTPYRDQNPGGGRFMCSYCGHISKRPVLDLPVHPGLGFLNSGILKDLIGKGGKILNEKVWPDNGWMCGQDSSSVGKSSSWSKNDSGFFDREHFLAEKSYSRVFILACKALTDFFSSILWLCRNFLRISSSRDDDASMDAGKRAMLDKRRENGENCQESRWEKSRRKAEEKRQARLEKELLEEEERKQREEVARLVEERRKLREEHTEAEKEQHKVSLSDKVRESKRETEKRHQEKRKERDRGSSKSNSDTEELDKRAGKGSEGNKCDVSDRKQQHRNRRETIKTHNAEVIHGSRGASTNNHNHGNVGTRYFDSMRGTLLSSSRAFTGGDHFGKSSNSSTIPREHKSKTGIDHIQTHASRRILSQPDRMSGKLNPNGDDRSINCPALIESQPCTAPKKSWQQLFTHPTAVSRPTSNVIGRPCVKPQAEVQTPTYPCQPPSTQSFDNPINFGLPSPFPLSTFAFGSTSNGTTLPLSSEPLFPLVGDCAGQLLPEESEIFEDPCYVPDPVSLLGPVSESLDNFQLDAGVVPNVELDKTCPAKHVNVTSEVTRPSPIECPISRLCVSEERHAESFLFPRTPGAQDVHTVPPMNVASNASDTGTWQMWNSFPLGQDGLSLIGTSANWLLNPELNRSNMEEIIPSALPKSMASLFKNDDQVTSVSHSPQTIYAGNCQNGTTLDANFCSSAENGFQKALFGTYSRGESQFSPNPEDAAQSEYESPNAPVTSYPFELSPPDCCAKKDWTVPGSGEGVGNNPQITRTSIGGLYHTPDVQSLWS</sequence>
<keyword evidence="2" id="KW-1133">Transmembrane helix</keyword>
<feature type="compositionally biased region" description="Basic and acidic residues" evidence="1">
    <location>
        <begin position="357"/>
        <end position="376"/>
    </location>
</feature>